<accession>A0A4C1X916</accession>
<proteinExistence type="predicted"/>
<evidence type="ECO:0000313" key="2">
    <source>
        <dbReference type="Proteomes" id="UP000299102"/>
    </source>
</evidence>
<dbReference type="OrthoDB" id="7022538at2759"/>
<dbReference type="SUPFAM" id="SSF101898">
    <property type="entry name" value="NHL repeat"/>
    <property type="match status" value="1"/>
</dbReference>
<organism evidence="1 2">
    <name type="scientific">Eumeta variegata</name>
    <name type="common">Bagworm moth</name>
    <name type="synonym">Eumeta japonica</name>
    <dbReference type="NCBI Taxonomy" id="151549"/>
    <lineage>
        <taxon>Eukaryota</taxon>
        <taxon>Metazoa</taxon>
        <taxon>Ecdysozoa</taxon>
        <taxon>Arthropoda</taxon>
        <taxon>Hexapoda</taxon>
        <taxon>Insecta</taxon>
        <taxon>Pterygota</taxon>
        <taxon>Neoptera</taxon>
        <taxon>Endopterygota</taxon>
        <taxon>Lepidoptera</taxon>
        <taxon>Glossata</taxon>
        <taxon>Ditrysia</taxon>
        <taxon>Tineoidea</taxon>
        <taxon>Psychidae</taxon>
        <taxon>Oiketicinae</taxon>
        <taxon>Eumeta</taxon>
    </lineage>
</organism>
<keyword evidence="2" id="KW-1185">Reference proteome</keyword>
<name>A0A4C1X916_EUMVA</name>
<gene>
    <name evidence="1" type="ORF">EVAR_91585_1</name>
</gene>
<evidence type="ECO:0000313" key="1">
    <source>
        <dbReference type="EMBL" id="GBP60301.1"/>
    </source>
</evidence>
<dbReference type="EMBL" id="BGZK01000784">
    <property type="protein sequence ID" value="GBP60301.1"/>
    <property type="molecule type" value="Genomic_DNA"/>
</dbReference>
<sequence length="263" mass="30241">MADSECDGVVVRGRCHEKEVLVDNLNWPFHPVMDYHTNLLYFTNTLIDGYVSCYLDLDTKELDNITQVANGFAQAVDQEGHQVYVGGTDGIYKYFHDNKTVERVADNEGYIMSMVYKDALYYTVYPQFVVYTLKNGESAEAQQMDHDKEILAIDKDNYQFFRNSSGLYGRTKESSDSDVYSKEIHLTAMTTDANGLPYLCGVDGFFFVNKHRKSLEKISDLNSCRGLVFDKDNNMIYFDLQQMIRLKLKVENNLESNNEENSD</sequence>
<dbReference type="Proteomes" id="UP000299102">
    <property type="component" value="Unassembled WGS sequence"/>
</dbReference>
<reference evidence="1 2" key="1">
    <citation type="journal article" date="2019" name="Commun. Biol.">
        <title>The bagworm genome reveals a unique fibroin gene that provides high tensile strength.</title>
        <authorList>
            <person name="Kono N."/>
            <person name="Nakamura H."/>
            <person name="Ohtoshi R."/>
            <person name="Tomita M."/>
            <person name="Numata K."/>
            <person name="Arakawa K."/>
        </authorList>
    </citation>
    <scope>NUCLEOTIDE SEQUENCE [LARGE SCALE GENOMIC DNA]</scope>
</reference>
<comment type="caution">
    <text evidence="1">The sequence shown here is derived from an EMBL/GenBank/DDBJ whole genome shotgun (WGS) entry which is preliminary data.</text>
</comment>
<protein>
    <submittedName>
        <fullName evidence="1">Ommochrome-binding protein</fullName>
    </submittedName>
</protein>
<dbReference type="AlphaFoldDB" id="A0A4C1X916"/>